<name>A0A5C0XST2_PYRFU</name>
<reference evidence="2 3" key="1">
    <citation type="submission" date="2017-08" db="EMBL/GenBank/DDBJ databases">
        <title>Resequencing and Reannotation of the genome of Pyrococcus furiosus type strain DSM3638.</title>
        <authorList>
            <person name="Reichelt R.M."/>
            <person name="Bunk B."/>
        </authorList>
    </citation>
    <scope>NUCLEOTIDE SEQUENCE [LARGE SCALE GENOMIC DNA]</scope>
    <source>
        <strain evidence="2 3">DSM 3638</strain>
    </source>
</reference>
<feature type="transmembrane region" description="Helical" evidence="1">
    <location>
        <begin position="102"/>
        <end position="123"/>
    </location>
</feature>
<dbReference type="GeneID" id="13301064"/>
<dbReference type="RefSeq" id="WP_011011157.1">
    <property type="nucleotide sequence ID" value="NC_003413.1"/>
</dbReference>
<dbReference type="Proteomes" id="UP000324354">
    <property type="component" value="Chromosome"/>
</dbReference>
<feature type="transmembrane region" description="Helical" evidence="1">
    <location>
        <begin position="62"/>
        <end position="90"/>
    </location>
</feature>
<keyword evidence="1" id="KW-1133">Transmembrane helix</keyword>
<evidence type="ECO:0000313" key="2">
    <source>
        <dbReference type="EMBL" id="QEK77780.1"/>
    </source>
</evidence>
<dbReference type="EMBL" id="CP023154">
    <property type="protein sequence ID" value="QEK77780.1"/>
    <property type="molecule type" value="Genomic_DNA"/>
</dbReference>
<feature type="transmembrane region" description="Helical" evidence="1">
    <location>
        <begin position="135"/>
        <end position="153"/>
    </location>
</feature>
<dbReference type="AlphaFoldDB" id="A0A5C0XST2"/>
<keyword evidence="1" id="KW-0472">Membrane</keyword>
<dbReference type="GeneID" id="41711832"/>
<keyword evidence="1" id="KW-0812">Transmembrane</keyword>
<feature type="transmembrane region" description="Helical" evidence="1">
    <location>
        <begin position="32"/>
        <end position="50"/>
    </location>
</feature>
<feature type="transmembrane region" description="Helical" evidence="1">
    <location>
        <begin position="307"/>
        <end position="334"/>
    </location>
</feature>
<gene>
    <name evidence="2" type="ORF">PFDSM3638_00150</name>
</gene>
<feature type="transmembrane region" description="Helical" evidence="1">
    <location>
        <begin position="236"/>
        <end position="256"/>
    </location>
</feature>
<evidence type="ECO:0000313" key="3">
    <source>
        <dbReference type="Proteomes" id="UP000324354"/>
    </source>
</evidence>
<feature type="transmembrane region" description="Helical" evidence="1">
    <location>
        <begin position="159"/>
        <end position="182"/>
    </location>
</feature>
<feature type="transmembrane region" description="Helical" evidence="1">
    <location>
        <begin position="194"/>
        <end position="212"/>
    </location>
</feature>
<sequence>MLKLEKTFIFFNLLFLLSAVIGEVLCFHAVPKIFPLLYALAFIGAIILGIKSNFNFPRYGWIILSILVGIKIGLEWIAFIAFGAICLLLFSKKKIQEKDKMLFTLSVLIAIILPLIPAFYGIVPILEPQKRFEPLAISYVLSGYSLALAISIYPSLTLLVLGIIISAISTFRIVALLVLLAYVYSTYPKLNKKALVIGGIGVIVAFLLRGMAEPSYNFIQGALCRPAFTYLVYERIFHITMPWGKLLILPTLIPGYKVASFFGTNVRYTYTIYGQPAFDFGVLGLLEGLILGVAIREARGVKWAHAFLLSILTVFIEIGLDVPKLTTIFLLAFISKAFVMKNER</sequence>
<evidence type="ECO:0008006" key="4">
    <source>
        <dbReference type="Google" id="ProtNLM"/>
    </source>
</evidence>
<feature type="transmembrane region" description="Helical" evidence="1">
    <location>
        <begin position="277"/>
        <end position="295"/>
    </location>
</feature>
<evidence type="ECO:0000256" key="1">
    <source>
        <dbReference type="SAM" id="Phobius"/>
    </source>
</evidence>
<proteinExistence type="predicted"/>
<protein>
    <recommendedName>
        <fullName evidence="4">Oligosaccharide repeat unit polymerase</fullName>
    </recommendedName>
</protein>
<accession>A0A5C0XST2</accession>
<organism evidence="2 3">
    <name type="scientific">Pyrococcus furiosus (strain ATCC 43587 / DSM 3638 / JCM 8422 / Vc1)</name>
    <dbReference type="NCBI Taxonomy" id="186497"/>
    <lineage>
        <taxon>Archaea</taxon>
        <taxon>Methanobacteriati</taxon>
        <taxon>Methanobacteriota</taxon>
        <taxon>Thermococci</taxon>
        <taxon>Thermococcales</taxon>
        <taxon>Thermococcaceae</taxon>
        <taxon>Pyrococcus</taxon>
    </lineage>
</organism>
<dbReference type="OrthoDB" id="102256at2157"/>